<keyword evidence="1" id="KW-0547">Nucleotide-binding</keyword>
<sequence>MAAISFAGVHRRFGATTVLDGVDLEVDPGEFVAVVGRSGTGKSTLLRLVAGLDRPDAGTVRATGAVAVAFQEPRLMPWLPVRTNVTLGLGRGRRGDARTALEEVGLGERGNAWPLELSGGQAQRVSLARALVRRPDVLLLDEPFGALDALTRLEMQRLVGGLWRSHGFTAVMVTHDVDEAVRLADRVIVLGGGRIEDELRVPGRGPRTPDDPALAPFATRLLGALGALAPHEERTLA</sequence>
<name>A0ACC6IFA7_9ACTN</name>
<accession>A0ACC6IFA7</accession>
<comment type="caution">
    <text evidence="1">The sequence shown here is derived from an EMBL/GenBank/DDBJ whole genome shotgun (WGS) entry which is preliminary data.</text>
</comment>
<protein>
    <submittedName>
        <fullName evidence="1">Sulfonate transport system ATP-binding protein</fullName>
    </submittedName>
</protein>
<dbReference type="EMBL" id="JAVIZJ010000002">
    <property type="protein sequence ID" value="MDR6209295.1"/>
    <property type="molecule type" value="Genomic_DNA"/>
</dbReference>
<evidence type="ECO:0000313" key="1">
    <source>
        <dbReference type="EMBL" id="MDR6209295.1"/>
    </source>
</evidence>
<organism evidence="1 2">
    <name type="scientific">Nocardioides zeae</name>
    <dbReference type="NCBI Taxonomy" id="1457234"/>
    <lineage>
        <taxon>Bacteria</taxon>
        <taxon>Bacillati</taxon>
        <taxon>Actinomycetota</taxon>
        <taxon>Actinomycetes</taxon>
        <taxon>Propionibacteriales</taxon>
        <taxon>Nocardioidaceae</taxon>
        <taxon>Nocardioides</taxon>
    </lineage>
</organism>
<gene>
    <name evidence="1" type="ORF">QE364_000987</name>
</gene>
<keyword evidence="2" id="KW-1185">Reference proteome</keyword>
<evidence type="ECO:0000313" key="2">
    <source>
        <dbReference type="Proteomes" id="UP001261666"/>
    </source>
</evidence>
<reference evidence="1" key="1">
    <citation type="submission" date="2023-08" db="EMBL/GenBank/DDBJ databases">
        <title>Functional and genomic diversity of the sorghum phyllosphere microbiome.</title>
        <authorList>
            <person name="Shade A."/>
        </authorList>
    </citation>
    <scope>NUCLEOTIDE SEQUENCE</scope>
    <source>
        <strain evidence="1">SORGH_AS_0885</strain>
    </source>
</reference>
<proteinExistence type="predicted"/>
<keyword evidence="1" id="KW-0067">ATP-binding</keyword>
<dbReference type="Proteomes" id="UP001261666">
    <property type="component" value="Unassembled WGS sequence"/>
</dbReference>